<gene>
    <name evidence="1" type="ORF">I4F81_001496</name>
</gene>
<organism evidence="1 2">
    <name type="scientific">Pyropia yezoensis</name>
    <name type="common">Susabi-nori</name>
    <name type="synonym">Porphyra yezoensis</name>
    <dbReference type="NCBI Taxonomy" id="2788"/>
    <lineage>
        <taxon>Eukaryota</taxon>
        <taxon>Rhodophyta</taxon>
        <taxon>Bangiophyceae</taxon>
        <taxon>Bangiales</taxon>
        <taxon>Bangiaceae</taxon>
        <taxon>Pyropia</taxon>
    </lineage>
</organism>
<accession>A0ACC3BMC2</accession>
<proteinExistence type="predicted"/>
<keyword evidence="2" id="KW-1185">Reference proteome</keyword>
<evidence type="ECO:0000313" key="2">
    <source>
        <dbReference type="Proteomes" id="UP000798662"/>
    </source>
</evidence>
<dbReference type="EMBL" id="CM020618">
    <property type="protein sequence ID" value="KAK1858896.1"/>
    <property type="molecule type" value="Genomic_DNA"/>
</dbReference>
<comment type="caution">
    <text evidence="1">The sequence shown here is derived from an EMBL/GenBank/DDBJ whole genome shotgun (WGS) entry which is preliminary data.</text>
</comment>
<evidence type="ECO:0000313" key="1">
    <source>
        <dbReference type="EMBL" id="KAK1858896.1"/>
    </source>
</evidence>
<sequence>MGDPPADEDAPGSAADWYHPGGQQDSGGVGTAKAAAAAATAVASASLPMAGGPSAAAGGVPAGCLCYAWQRGVAATVDAVGWLGDAAAAAVGGLSESCLGGASILGTYRSLLRAQRAAFTGDAPLQAAACRSIRDAFAADRGLADDAAVAAKLRDARDAVAFLANNIKQAPLTRRGNYAVDAAEVNDPRRPGSG</sequence>
<name>A0ACC3BMC2_PYRYE</name>
<protein>
    <submittedName>
        <fullName evidence="1">Uncharacterized protein</fullName>
    </submittedName>
</protein>
<dbReference type="Proteomes" id="UP000798662">
    <property type="component" value="Chromosome 1"/>
</dbReference>
<reference evidence="1" key="1">
    <citation type="submission" date="2019-11" db="EMBL/GenBank/DDBJ databases">
        <title>Nori genome reveals adaptations in red seaweeds to the harsh intertidal environment.</title>
        <authorList>
            <person name="Wang D."/>
            <person name="Mao Y."/>
        </authorList>
    </citation>
    <scope>NUCLEOTIDE SEQUENCE</scope>
    <source>
        <tissue evidence="1">Gametophyte</tissue>
    </source>
</reference>